<dbReference type="Proteomes" id="UP001595886">
    <property type="component" value="Unassembled WGS sequence"/>
</dbReference>
<evidence type="ECO:0000256" key="1">
    <source>
        <dbReference type="SAM" id="SignalP"/>
    </source>
</evidence>
<accession>A0ABV9QT08</accession>
<keyword evidence="1" id="KW-0732">Signal</keyword>
<dbReference type="RefSeq" id="WP_380019565.1">
    <property type="nucleotide sequence ID" value="NZ_JBHSHD010000005.1"/>
</dbReference>
<feature type="chain" id="PRO_5045338066" description="Secreted protein" evidence="1">
    <location>
        <begin position="30"/>
        <end position="193"/>
    </location>
</feature>
<organism evidence="2 3">
    <name type="scientific">Dokdonella ginsengisoli</name>
    <dbReference type="NCBI Taxonomy" id="363846"/>
    <lineage>
        <taxon>Bacteria</taxon>
        <taxon>Pseudomonadati</taxon>
        <taxon>Pseudomonadota</taxon>
        <taxon>Gammaproteobacteria</taxon>
        <taxon>Lysobacterales</taxon>
        <taxon>Rhodanobacteraceae</taxon>
        <taxon>Dokdonella</taxon>
    </lineage>
</organism>
<sequence>MQKRKFNASVLAMMLAWTAAATTANEASAAGYTVAPGGLTTLAGEIQWAHRSHDEWEPSLQGACVMNMKVNLNPSDASFTVGYNDVEIVCSTPSQGYMTTAAIYPENLPWTGTTETGSGYVIGKIPNFSISIYDTSGFGPPLLIECEAPSYWYFRWLTGYAQTFAVPLESSSGPCDIGFTLYESPNQTFTKKP</sequence>
<protein>
    <recommendedName>
        <fullName evidence="4">Secreted protein</fullName>
    </recommendedName>
</protein>
<reference evidence="3" key="1">
    <citation type="journal article" date="2019" name="Int. J. Syst. Evol. Microbiol.">
        <title>The Global Catalogue of Microorganisms (GCM) 10K type strain sequencing project: providing services to taxonomists for standard genome sequencing and annotation.</title>
        <authorList>
            <consortium name="The Broad Institute Genomics Platform"/>
            <consortium name="The Broad Institute Genome Sequencing Center for Infectious Disease"/>
            <person name="Wu L."/>
            <person name="Ma J."/>
        </authorList>
    </citation>
    <scope>NUCLEOTIDE SEQUENCE [LARGE SCALE GENOMIC DNA]</scope>
    <source>
        <strain evidence="3">CCUG 30340</strain>
    </source>
</reference>
<evidence type="ECO:0000313" key="3">
    <source>
        <dbReference type="Proteomes" id="UP001595886"/>
    </source>
</evidence>
<comment type="caution">
    <text evidence="2">The sequence shown here is derived from an EMBL/GenBank/DDBJ whole genome shotgun (WGS) entry which is preliminary data.</text>
</comment>
<dbReference type="EMBL" id="JBHSHD010000005">
    <property type="protein sequence ID" value="MFC4819770.1"/>
    <property type="molecule type" value="Genomic_DNA"/>
</dbReference>
<keyword evidence="3" id="KW-1185">Reference proteome</keyword>
<evidence type="ECO:0008006" key="4">
    <source>
        <dbReference type="Google" id="ProtNLM"/>
    </source>
</evidence>
<evidence type="ECO:0000313" key="2">
    <source>
        <dbReference type="EMBL" id="MFC4819770.1"/>
    </source>
</evidence>
<proteinExistence type="predicted"/>
<name>A0ABV9QT08_9GAMM</name>
<gene>
    <name evidence="2" type="ORF">ACFO6Q_05520</name>
</gene>
<feature type="signal peptide" evidence="1">
    <location>
        <begin position="1"/>
        <end position="29"/>
    </location>
</feature>